<keyword evidence="6" id="KW-0698">rRNA processing</keyword>
<feature type="compositionally biased region" description="Acidic residues" evidence="9">
    <location>
        <begin position="275"/>
        <end position="284"/>
    </location>
</feature>
<evidence type="ECO:0000313" key="11">
    <source>
        <dbReference type="Proteomes" id="UP001201262"/>
    </source>
</evidence>
<dbReference type="GeneID" id="70247195"/>
<comment type="subcellular location">
    <subcellularLocation>
        <location evidence="2">Nucleus</location>
        <location evidence="2">Nucleolus</location>
    </subcellularLocation>
</comment>
<comment type="similarity">
    <text evidence="3">Belongs to the EFG1 family.</text>
</comment>
<evidence type="ECO:0000256" key="8">
    <source>
        <dbReference type="ARBA" id="ARBA00023242"/>
    </source>
</evidence>
<dbReference type="InterPro" id="IPR050786">
    <property type="entry name" value="EFG1_rRNA-proc"/>
</dbReference>
<evidence type="ECO:0000313" key="10">
    <source>
        <dbReference type="EMBL" id="KAH8692889.1"/>
    </source>
</evidence>
<dbReference type="Pfam" id="PF10153">
    <property type="entry name" value="Efg1"/>
    <property type="match status" value="1"/>
</dbReference>
<evidence type="ECO:0000256" key="4">
    <source>
        <dbReference type="ARBA" id="ARBA00018689"/>
    </source>
</evidence>
<sequence>MPPSSPAPRFHPYKGHHKTPSFKPRAPTSHASGSGLSINDLKRRIRDIKRLLNHAELLPEARIVQERALAGYEKDLADETARRGRSEMIKKYHFVRFLDRKAATKELRRVTQLHADMQHKSKSNGADAAGITRKMHEAQINLNYTIYYPLDEKYISLYPQDKKKRKNPAEDDSDDGVGEGGVDADGAEKPPLWYVVEKCTADGTLDKLRNGRLGIGLDGKPKQQHPAATTKTAKTTEKDKSSSTTKHKESTTRKTAHGSSRRHGSEAGAAHQNEGEEDEGDDSDGGFFEV</sequence>
<name>A0AAD4KPX6_9EURO</name>
<keyword evidence="11" id="KW-1185">Reference proteome</keyword>
<keyword evidence="8" id="KW-0539">Nucleus</keyword>
<reference evidence="10" key="1">
    <citation type="submission" date="2021-12" db="EMBL/GenBank/DDBJ databases">
        <title>Convergent genome expansion in fungi linked to evolution of root-endophyte symbiosis.</title>
        <authorList>
            <consortium name="DOE Joint Genome Institute"/>
            <person name="Ke Y.-H."/>
            <person name="Bonito G."/>
            <person name="Liao H.-L."/>
            <person name="Looney B."/>
            <person name="Rojas-Flechas A."/>
            <person name="Nash J."/>
            <person name="Hameed K."/>
            <person name="Schadt C."/>
            <person name="Martin F."/>
            <person name="Crous P.W."/>
            <person name="Miettinen O."/>
            <person name="Magnuson J.K."/>
            <person name="Labbe J."/>
            <person name="Jacobson D."/>
            <person name="Doktycz M.J."/>
            <person name="Veneault-Fourrey C."/>
            <person name="Kuo A."/>
            <person name="Mondo S."/>
            <person name="Calhoun S."/>
            <person name="Riley R."/>
            <person name="Ohm R."/>
            <person name="LaButti K."/>
            <person name="Andreopoulos B."/>
            <person name="Pangilinan J."/>
            <person name="Nolan M."/>
            <person name="Tritt A."/>
            <person name="Clum A."/>
            <person name="Lipzen A."/>
            <person name="Daum C."/>
            <person name="Barry K."/>
            <person name="Grigoriev I.V."/>
            <person name="Vilgalys R."/>
        </authorList>
    </citation>
    <scope>NUCLEOTIDE SEQUENCE</scope>
    <source>
        <strain evidence="10">PMI_201</strain>
    </source>
</reference>
<organism evidence="10 11">
    <name type="scientific">Talaromyces proteolyticus</name>
    <dbReference type="NCBI Taxonomy" id="1131652"/>
    <lineage>
        <taxon>Eukaryota</taxon>
        <taxon>Fungi</taxon>
        <taxon>Dikarya</taxon>
        <taxon>Ascomycota</taxon>
        <taxon>Pezizomycotina</taxon>
        <taxon>Eurotiomycetes</taxon>
        <taxon>Eurotiomycetidae</taxon>
        <taxon>Eurotiales</taxon>
        <taxon>Trichocomaceae</taxon>
        <taxon>Talaromyces</taxon>
        <taxon>Talaromyces sect. Bacilispori</taxon>
    </lineage>
</organism>
<dbReference type="InterPro" id="IPR019310">
    <property type="entry name" value="Efg1"/>
</dbReference>
<dbReference type="GO" id="GO:0030688">
    <property type="term" value="C:preribosome, small subunit precursor"/>
    <property type="evidence" value="ECO:0007669"/>
    <property type="project" value="TreeGrafter"/>
</dbReference>
<comment type="caution">
    <text evidence="10">The sequence shown here is derived from an EMBL/GenBank/DDBJ whole genome shotgun (WGS) entry which is preliminary data.</text>
</comment>
<dbReference type="GO" id="GO:0005730">
    <property type="term" value="C:nucleolus"/>
    <property type="evidence" value="ECO:0007669"/>
    <property type="project" value="UniProtKB-SubCell"/>
</dbReference>
<evidence type="ECO:0000256" key="5">
    <source>
        <dbReference type="ARBA" id="ARBA00019827"/>
    </source>
</evidence>
<keyword evidence="7" id="KW-0175">Coiled coil</keyword>
<comment type="function">
    <text evidence="1">Involved in rRNA processing.</text>
</comment>
<feature type="region of interest" description="Disordered" evidence="9">
    <location>
        <begin position="161"/>
        <end position="189"/>
    </location>
</feature>
<evidence type="ECO:0000256" key="9">
    <source>
        <dbReference type="SAM" id="MobiDB-lite"/>
    </source>
</evidence>
<dbReference type="PANTHER" id="PTHR33911:SF1">
    <property type="entry name" value="RRNA-PROCESSING PROTEIN EFG1"/>
    <property type="match status" value="1"/>
</dbReference>
<evidence type="ECO:0000256" key="7">
    <source>
        <dbReference type="ARBA" id="ARBA00023054"/>
    </source>
</evidence>
<dbReference type="AlphaFoldDB" id="A0AAD4KPX6"/>
<feature type="compositionally biased region" description="Basic and acidic residues" evidence="9">
    <location>
        <begin position="234"/>
        <end position="252"/>
    </location>
</feature>
<dbReference type="RefSeq" id="XP_046068762.1">
    <property type="nucleotide sequence ID" value="XM_046216908.1"/>
</dbReference>
<dbReference type="Proteomes" id="UP001201262">
    <property type="component" value="Unassembled WGS sequence"/>
</dbReference>
<dbReference type="EMBL" id="JAJTJA010000010">
    <property type="protein sequence ID" value="KAH8692889.1"/>
    <property type="molecule type" value="Genomic_DNA"/>
</dbReference>
<evidence type="ECO:0000256" key="3">
    <source>
        <dbReference type="ARBA" id="ARBA00006916"/>
    </source>
</evidence>
<protein>
    <recommendedName>
        <fullName evidence="4">rRNA-processing protein EFG1</fullName>
    </recommendedName>
    <alternativeName>
        <fullName evidence="5">rRNA-processing protein efg1</fullName>
    </alternativeName>
</protein>
<dbReference type="PANTHER" id="PTHR33911">
    <property type="entry name" value="RRNA-PROCESSING PROTEIN EFG1"/>
    <property type="match status" value="1"/>
</dbReference>
<accession>A0AAD4KPX6</accession>
<gene>
    <name evidence="10" type="ORF">BGW36DRAFT_385418</name>
</gene>
<dbReference type="GO" id="GO:0000462">
    <property type="term" value="P:maturation of SSU-rRNA from tricistronic rRNA transcript (SSU-rRNA, 5.8S rRNA, LSU-rRNA)"/>
    <property type="evidence" value="ECO:0007669"/>
    <property type="project" value="TreeGrafter"/>
</dbReference>
<evidence type="ECO:0000256" key="1">
    <source>
        <dbReference type="ARBA" id="ARBA00002773"/>
    </source>
</evidence>
<proteinExistence type="inferred from homology"/>
<feature type="region of interest" description="Disordered" evidence="9">
    <location>
        <begin position="214"/>
        <end position="290"/>
    </location>
</feature>
<evidence type="ECO:0000256" key="6">
    <source>
        <dbReference type="ARBA" id="ARBA00022552"/>
    </source>
</evidence>
<feature type="compositionally biased region" description="Basic residues" evidence="9">
    <location>
        <begin position="11"/>
        <end position="20"/>
    </location>
</feature>
<evidence type="ECO:0000256" key="2">
    <source>
        <dbReference type="ARBA" id="ARBA00004604"/>
    </source>
</evidence>
<feature type="region of interest" description="Disordered" evidence="9">
    <location>
        <begin position="1"/>
        <end position="36"/>
    </location>
</feature>